<evidence type="ECO:0000313" key="3">
    <source>
        <dbReference type="Proteomes" id="UP001454036"/>
    </source>
</evidence>
<reference evidence="2 3" key="1">
    <citation type="submission" date="2024-01" db="EMBL/GenBank/DDBJ databases">
        <title>The complete chloroplast genome sequence of Lithospermum erythrorhizon: insights into the phylogenetic relationship among Boraginaceae species and the maternal lineages of purple gromwells.</title>
        <authorList>
            <person name="Okada T."/>
            <person name="Watanabe K."/>
        </authorList>
    </citation>
    <scope>NUCLEOTIDE SEQUENCE [LARGE SCALE GENOMIC DNA]</scope>
</reference>
<dbReference type="EMBL" id="BAABME010015146">
    <property type="protein sequence ID" value="GAA0139645.1"/>
    <property type="molecule type" value="Genomic_DNA"/>
</dbReference>
<comment type="caution">
    <text evidence="2">The sequence shown here is derived from an EMBL/GenBank/DDBJ whole genome shotgun (WGS) entry which is preliminary data.</text>
</comment>
<feature type="compositionally biased region" description="Polar residues" evidence="1">
    <location>
        <begin position="87"/>
        <end position="101"/>
    </location>
</feature>
<evidence type="ECO:0000313" key="2">
    <source>
        <dbReference type="EMBL" id="GAA0139645.1"/>
    </source>
</evidence>
<dbReference type="AlphaFoldDB" id="A0AAV3NJZ3"/>
<keyword evidence="3" id="KW-1185">Reference proteome</keyword>
<accession>A0AAV3NJZ3</accession>
<sequence length="101" mass="11524">MLSENNFVIWNRAIKMALCAKQKLDGNSALMGNFAGGETKNFLENRRVFKKPWDDKKLFLKCDYCGVKGHSKDTCFKLNGYPKKGGNNRNQFQKGKFPNQG</sequence>
<feature type="region of interest" description="Disordered" evidence="1">
    <location>
        <begin position="82"/>
        <end position="101"/>
    </location>
</feature>
<name>A0AAV3NJZ3_LITER</name>
<proteinExistence type="predicted"/>
<gene>
    <name evidence="2" type="ORF">LIER_35116</name>
</gene>
<organism evidence="2 3">
    <name type="scientific">Lithospermum erythrorhizon</name>
    <name type="common">Purple gromwell</name>
    <name type="synonym">Lithospermum officinale var. erythrorhizon</name>
    <dbReference type="NCBI Taxonomy" id="34254"/>
    <lineage>
        <taxon>Eukaryota</taxon>
        <taxon>Viridiplantae</taxon>
        <taxon>Streptophyta</taxon>
        <taxon>Embryophyta</taxon>
        <taxon>Tracheophyta</taxon>
        <taxon>Spermatophyta</taxon>
        <taxon>Magnoliopsida</taxon>
        <taxon>eudicotyledons</taxon>
        <taxon>Gunneridae</taxon>
        <taxon>Pentapetalae</taxon>
        <taxon>asterids</taxon>
        <taxon>lamiids</taxon>
        <taxon>Boraginales</taxon>
        <taxon>Boraginaceae</taxon>
        <taxon>Boraginoideae</taxon>
        <taxon>Lithospermeae</taxon>
        <taxon>Lithospermum</taxon>
    </lineage>
</organism>
<evidence type="ECO:0000256" key="1">
    <source>
        <dbReference type="SAM" id="MobiDB-lite"/>
    </source>
</evidence>
<protein>
    <recommendedName>
        <fullName evidence="4">Retrotransposon Copia-like N-terminal domain-containing protein</fullName>
    </recommendedName>
</protein>
<dbReference type="Proteomes" id="UP001454036">
    <property type="component" value="Unassembled WGS sequence"/>
</dbReference>
<evidence type="ECO:0008006" key="4">
    <source>
        <dbReference type="Google" id="ProtNLM"/>
    </source>
</evidence>